<keyword evidence="1" id="KW-1133">Transmembrane helix</keyword>
<dbReference type="Pfam" id="PF07963">
    <property type="entry name" value="N_methyl"/>
    <property type="match status" value="1"/>
</dbReference>
<feature type="transmembrane region" description="Helical" evidence="1">
    <location>
        <begin position="20"/>
        <end position="41"/>
    </location>
</feature>
<evidence type="ECO:0000256" key="1">
    <source>
        <dbReference type="SAM" id="Phobius"/>
    </source>
</evidence>
<evidence type="ECO:0000313" key="2">
    <source>
        <dbReference type="EMBL" id="PIR85136.1"/>
    </source>
</evidence>
<dbReference type="NCBIfam" id="TIGR02532">
    <property type="entry name" value="IV_pilin_GFxxxE"/>
    <property type="match status" value="1"/>
</dbReference>
<dbReference type="EMBL" id="PFBH01000014">
    <property type="protein sequence ID" value="PIR85136.1"/>
    <property type="molecule type" value="Genomic_DNA"/>
</dbReference>
<evidence type="ECO:0008006" key="4">
    <source>
        <dbReference type="Google" id="ProtNLM"/>
    </source>
</evidence>
<sequence>MHMRIHKQKTIRGLTLVEMVITISIFSIIMVVLVQSIIFFYRSNTSSLEQSYQVNSARKGSAVLVKNIREATYGDDGSYPLSNIGSTTVVFFSDTENDDSVEKITYSLSGTTLIRNVLESSGTPPVYTGGGVDHLVSTYVRNEEEGVPLFRFYDVNGTEITDYENVSDVRSVTINLVVNVQPIRAPQEFTLRSSATLRNLKSE</sequence>
<protein>
    <recommendedName>
        <fullName evidence="4">Type II secretion system protein J</fullName>
    </recommendedName>
</protein>
<keyword evidence="1" id="KW-0472">Membrane</keyword>
<dbReference type="AlphaFoldDB" id="A0A2H0UHI2"/>
<organism evidence="2 3">
    <name type="scientific">Candidatus Kaiserbacteria bacterium CG10_big_fil_rev_8_21_14_0_10_45_20</name>
    <dbReference type="NCBI Taxonomy" id="1974607"/>
    <lineage>
        <taxon>Bacteria</taxon>
        <taxon>Candidatus Kaiseribacteriota</taxon>
    </lineage>
</organism>
<reference evidence="3" key="1">
    <citation type="submission" date="2017-09" db="EMBL/GenBank/DDBJ databases">
        <title>Depth-based differentiation of microbial function through sediment-hosted aquifers and enrichment of novel symbionts in the deep terrestrial subsurface.</title>
        <authorList>
            <person name="Probst A.J."/>
            <person name="Ladd B."/>
            <person name="Jarett J.K."/>
            <person name="Geller-Mcgrath D.E."/>
            <person name="Sieber C.M.K."/>
            <person name="Emerson J.B."/>
            <person name="Anantharaman K."/>
            <person name="Thomas B.C."/>
            <person name="Malmstrom R."/>
            <person name="Stieglmeier M."/>
            <person name="Klingl A."/>
            <person name="Woyke T."/>
            <person name="Ryan C.M."/>
            <person name="Banfield J.F."/>
        </authorList>
    </citation>
    <scope>NUCLEOTIDE SEQUENCE [LARGE SCALE GENOMIC DNA]</scope>
</reference>
<dbReference type="PROSITE" id="PS00409">
    <property type="entry name" value="PROKAR_NTER_METHYL"/>
    <property type="match status" value="1"/>
</dbReference>
<evidence type="ECO:0000313" key="3">
    <source>
        <dbReference type="Proteomes" id="UP000229315"/>
    </source>
</evidence>
<dbReference type="InterPro" id="IPR012902">
    <property type="entry name" value="N_methyl_site"/>
</dbReference>
<keyword evidence="1" id="KW-0812">Transmembrane</keyword>
<dbReference type="Proteomes" id="UP000229315">
    <property type="component" value="Unassembled WGS sequence"/>
</dbReference>
<accession>A0A2H0UHI2</accession>
<name>A0A2H0UHI2_9BACT</name>
<gene>
    <name evidence="2" type="ORF">COU15_01875</name>
</gene>
<comment type="caution">
    <text evidence="2">The sequence shown here is derived from an EMBL/GenBank/DDBJ whole genome shotgun (WGS) entry which is preliminary data.</text>
</comment>
<proteinExistence type="predicted"/>